<dbReference type="OrthoDB" id="9771073at2"/>
<accession>A0A0R1VSY2</accession>
<comment type="caution">
    <text evidence="6">The sequence shown here is derived from an EMBL/GenBank/DDBJ whole genome shotgun (WGS) entry which is preliminary data.</text>
</comment>
<keyword evidence="4" id="KW-0456">Lyase</keyword>
<keyword evidence="3" id="KW-0520">NAD</keyword>
<dbReference type="GeneID" id="98318890"/>
<evidence type="ECO:0000256" key="2">
    <source>
        <dbReference type="ARBA" id="ARBA00022793"/>
    </source>
</evidence>
<dbReference type="Gene3D" id="3.40.50.720">
    <property type="entry name" value="NAD(P)-binding Rossmann-like Domain"/>
    <property type="match status" value="1"/>
</dbReference>
<evidence type="ECO:0000256" key="4">
    <source>
        <dbReference type="ARBA" id="ARBA00023239"/>
    </source>
</evidence>
<comment type="cofactor">
    <cofactor evidence="1">
        <name>NAD(+)</name>
        <dbReference type="ChEBI" id="CHEBI:57540"/>
    </cofactor>
</comment>
<dbReference type="PANTHER" id="PTHR43078">
    <property type="entry name" value="UDP-GLUCURONIC ACID DECARBOXYLASE-RELATED"/>
    <property type="match status" value="1"/>
</dbReference>
<dbReference type="GO" id="GO:0042732">
    <property type="term" value="P:D-xylose metabolic process"/>
    <property type="evidence" value="ECO:0007669"/>
    <property type="project" value="InterPro"/>
</dbReference>
<dbReference type="GO" id="GO:0005737">
    <property type="term" value="C:cytoplasm"/>
    <property type="evidence" value="ECO:0007669"/>
    <property type="project" value="TreeGrafter"/>
</dbReference>
<dbReference type="RefSeq" id="WP_057871622.1">
    <property type="nucleotide sequence ID" value="NZ_AZGB01000016.1"/>
</dbReference>
<dbReference type="InterPro" id="IPR044516">
    <property type="entry name" value="UXS-like"/>
</dbReference>
<dbReference type="EMBL" id="AZGB01000016">
    <property type="protein sequence ID" value="KRM05993.1"/>
    <property type="molecule type" value="Genomic_DNA"/>
</dbReference>
<dbReference type="GO" id="GO:0048040">
    <property type="term" value="F:UDP-glucuronate decarboxylase activity"/>
    <property type="evidence" value="ECO:0007669"/>
    <property type="project" value="TreeGrafter"/>
</dbReference>
<dbReference type="AlphaFoldDB" id="A0A0R1VSY2"/>
<feature type="domain" description="NAD-dependent epimerase/dehydratase" evidence="5">
    <location>
        <begin position="30"/>
        <end position="273"/>
    </location>
</feature>
<proteinExistence type="predicted"/>
<keyword evidence="7" id="KW-1185">Reference proteome</keyword>
<dbReference type="PANTHER" id="PTHR43078:SF6">
    <property type="entry name" value="UDP-GLUCURONIC ACID DECARBOXYLASE 1"/>
    <property type="match status" value="1"/>
</dbReference>
<dbReference type="PATRIC" id="fig|1423750.3.peg.880"/>
<keyword evidence="2" id="KW-0210">Decarboxylase</keyword>
<dbReference type="Pfam" id="PF01370">
    <property type="entry name" value="Epimerase"/>
    <property type="match status" value="1"/>
</dbReference>
<reference evidence="6 7" key="1">
    <citation type="journal article" date="2015" name="Genome Announc.">
        <title>Expanding the biotechnology potential of lactobacilli through comparative genomics of 213 strains and associated genera.</title>
        <authorList>
            <person name="Sun Z."/>
            <person name="Harris H.M."/>
            <person name="McCann A."/>
            <person name="Guo C."/>
            <person name="Argimon S."/>
            <person name="Zhang W."/>
            <person name="Yang X."/>
            <person name="Jeffery I.B."/>
            <person name="Cooney J.C."/>
            <person name="Kagawa T.F."/>
            <person name="Liu W."/>
            <person name="Song Y."/>
            <person name="Salvetti E."/>
            <person name="Wrobel A."/>
            <person name="Rasinkangas P."/>
            <person name="Parkhill J."/>
            <person name="Rea M.C."/>
            <person name="O'Sullivan O."/>
            <person name="Ritari J."/>
            <person name="Douillard F.P."/>
            <person name="Paul Ross R."/>
            <person name="Yang R."/>
            <person name="Briner A.E."/>
            <person name="Felis G.E."/>
            <person name="de Vos W.M."/>
            <person name="Barrangou R."/>
            <person name="Klaenhammer T.R."/>
            <person name="Caufield P.W."/>
            <person name="Cui Y."/>
            <person name="Zhang H."/>
            <person name="O'Toole P.W."/>
        </authorList>
    </citation>
    <scope>NUCLEOTIDE SEQUENCE [LARGE SCALE GENOMIC DNA]</scope>
    <source>
        <strain evidence="6 7">DSM 18630</strain>
    </source>
</reference>
<dbReference type="InterPro" id="IPR001509">
    <property type="entry name" value="Epimerase_deHydtase"/>
</dbReference>
<protein>
    <submittedName>
        <fullName evidence="6">Udp-glucose 4-epimerase</fullName>
    </submittedName>
</protein>
<organism evidence="6 7">
    <name type="scientific">Liquorilactobacillus ghanensis DSM 18630</name>
    <dbReference type="NCBI Taxonomy" id="1423750"/>
    <lineage>
        <taxon>Bacteria</taxon>
        <taxon>Bacillati</taxon>
        <taxon>Bacillota</taxon>
        <taxon>Bacilli</taxon>
        <taxon>Lactobacillales</taxon>
        <taxon>Lactobacillaceae</taxon>
        <taxon>Liquorilactobacillus</taxon>
    </lineage>
</organism>
<dbReference type="GO" id="GO:0070403">
    <property type="term" value="F:NAD+ binding"/>
    <property type="evidence" value="ECO:0007669"/>
    <property type="project" value="InterPro"/>
</dbReference>
<evidence type="ECO:0000313" key="7">
    <source>
        <dbReference type="Proteomes" id="UP000051451"/>
    </source>
</evidence>
<evidence type="ECO:0000256" key="1">
    <source>
        <dbReference type="ARBA" id="ARBA00001911"/>
    </source>
</evidence>
<sequence>MKNLNKIYQGDLKTALANSLQIEQLAGKSILVTGATGTIGSFLVDEFLEYNKLHQNKIEIFATSRSLEHLQNVFQEQSAELHFIEFNNQQPIKFDFQVDYIIHNAGNAYPSAFKQDPVGTIMGNTMGTYNLLQYAHQNKIKRFLYVSSGEIYGQEADLTTGFNEDYTGHVEPLSSRSCYPNSKRVCETLCASFAEQYHLDIVVVRPCHTYGPRITDNDNRAHVQFLKAALQDAEITLKSQGKQLRSYCYVADCAAGIITTLLKGQTNYAYNIANSSSVTTLKNLAETIAKLAGKKIEYCKLEQTRNDSPIQHQVLSAARLEKLGWQGKYDLVLGLQHTLSIMQQEELEESAREIKTASL</sequence>
<dbReference type="InterPro" id="IPR036291">
    <property type="entry name" value="NAD(P)-bd_dom_sf"/>
</dbReference>
<dbReference type="STRING" id="1423750.FC89_GL000857"/>
<gene>
    <name evidence="6" type="ORF">FC89_GL000857</name>
</gene>
<evidence type="ECO:0000259" key="5">
    <source>
        <dbReference type="Pfam" id="PF01370"/>
    </source>
</evidence>
<evidence type="ECO:0000256" key="3">
    <source>
        <dbReference type="ARBA" id="ARBA00023027"/>
    </source>
</evidence>
<name>A0A0R1VSY2_9LACO</name>
<evidence type="ECO:0000313" key="6">
    <source>
        <dbReference type="EMBL" id="KRM05993.1"/>
    </source>
</evidence>
<dbReference type="Proteomes" id="UP000051451">
    <property type="component" value="Unassembled WGS sequence"/>
</dbReference>
<dbReference type="SUPFAM" id="SSF51735">
    <property type="entry name" value="NAD(P)-binding Rossmann-fold domains"/>
    <property type="match status" value="1"/>
</dbReference>